<dbReference type="PANTHER" id="PTHR28511:SF1">
    <property type="entry name" value="ENDONUCLEASE V"/>
    <property type="match status" value="1"/>
</dbReference>
<evidence type="ECO:0000256" key="3">
    <source>
        <dbReference type="ARBA" id="ARBA00022722"/>
    </source>
</evidence>
<accession>A0ABM7NU19</accession>
<dbReference type="EMBL" id="AP024483">
    <property type="protein sequence ID" value="BCS83561.1"/>
    <property type="molecule type" value="Genomic_DNA"/>
</dbReference>
<dbReference type="Gene3D" id="3.30.2170.10">
    <property type="entry name" value="archaeoglobus fulgidus dsm 4304 superfamily"/>
    <property type="match status" value="1"/>
</dbReference>
<evidence type="ECO:0000313" key="7">
    <source>
        <dbReference type="Proteomes" id="UP001321479"/>
    </source>
</evidence>
<dbReference type="InterPro" id="IPR007581">
    <property type="entry name" value="Endonuclease-V"/>
</dbReference>
<keyword evidence="3" id="KW-0540">Nuclease</keyword>
<dbReference type="PANTHER" id="PTHR28511">
    <property type="entry name" value="ENDONUCLEASE V"/>
    <property type="match status" value="1"/>
</dbReference>
<evidence type="ECO:0000256" key="2">
    <source>
        <dbReference type="ARBA" id="ARBA00022490"/>
    </source>
</evidence>
<dbReference type="GO" id="GO:0004519">
    <property type="term" value="F:endonuclease activity"/>
    <property type="evidence" value="ECO:0007669"/>
    <property type="project" value="UniProtKB-KW"/>
</dbReference>
<protein>
    <submittedName>
        <fullName evidence="6">Endonuclease V</fullName>
    </submittedName>
</protein>
<keyword evidence="5" id="KW-0378">Hydrolase</keyword>
<dbReference type="RefSeq" id="YP_010842169.1">
    <property type="nucleotide sequence ID" value="NC_079139.1"/>
</dbReference>
<dbReference type="Pfam" id="PF04493">
    <property type="entry name" value="Endonuclease_5"/>
    <property type="match status" value="1"/>
</dbReference>
<keyword evidence="2" id="KW-0963">Cytoplasm</keyword>
<dbReference type="CDD" id="cd06559">
    <property type="entry name" value="Endonuclease_V"/>
    <property type="match status" value="1"/>
</dbReference>
<comment type="subcellular location">
    <subcellularLocation>
        <location evidence="1">Cytoplasm</location>
    </subcellularLocation>
</comment>
<reference evidence="6 7" key="1">
    <citation type="submission" date="2021-02" db="EMBL/GenBank/DDBJ databases">
        <title>Cotonvirus japonicus, which uses Golgi apparatus of host cells for its virion factory, phylogenetically links tailed tupanvirus and icosahedral mimivirus.</title>
        <authorList>
            <person name="Takahashi H."/>
            <person name="Fukaya S."/>
            <person name="Song C."/>
            <person name="Murata K."/>
            <person name="Takemura M."/>
        </authorList>
    </citation>
    <scope>NUCLEOTIDE SEQUENCE [LARGE SCALE GENOMIC DNA]</scope>
</reference>
<organism evidence="6 7">
    <name type="scientific">Cotonvirus japonicus</name>
    <dbReference type="NCBI Taxonomy" id="2811091"/>
    <lineage>
        <taxon>Viruses</taxon>
        <taxon>Varidnaviria</taxon>
        <taxon>Bamfordvirae</taxon>
        <taxon>Nucleocytoviricota</taxon>
        <taxon>Megaviricetes</taxon>
        <taxon>Imitervirales</taxon>
        <taxon>Mimiviridae</taxon>
        <taxon>Megamimivirinae</taxon>
        <taxon>Cotonvirus</taxon>
        <taxon>Cotonvirus japonicum</taxon>
    </lineage>
</organism>
<dbReference type="Proteomes" id="UP001321479">
    <property type="component" value="Segment"/>
</dbReference>
<keyword evidence="4 6" id="KW-0255">Endonuclease</keyword>
<evidence type="ECO:0000256" key="5">
    <source>
        <dbReference type="ARBA" id="ARBA00022801"/>
    </source>
</evidence>
<name>A0ABM7NU19_9VIRU</name>
<evidence type="ECO:0000313" key="6">
    <source>
        <dbReference type="EMBL" id="BCS83561.1"/>
    </source>
</evidence>
<evidence type="ECO:0000256" key="4">
    <source>
        <dbReference type="ARBA" id="ARBA00022759"/>
    </source>
</evidence>
<evidence type="ECO:0000256" key="1">
    <source>
        <dbReference type="ARBA" id="ARBA00004496"/>
    </source>
</evidence>
<keyword evidence="7" id="KW-1185">Reference proteome</keyword>
<dbReference type="GeneID" id="80558766"/>
<sequence length="239" mass="27388">MSIDYKNEWIDYQTSISKLIIKHDELPEEYWLIGGLDISFHKFIKDKACGYITIYDLKNKKIVYEDHELIELTIPYESGFLGFREIPVYKKLLDRLKNDNPNLYPHIIMIDGFGILHPRGVGSASQLGYELNIPTIGIGKTLLCLDGLNEKNVKSKFKFECKKQGDYILLQGISGIEYGAALYSSKKEIKSINDVCNPIYITIGHKISLITAIKIVLECSNFRIPEPIRNSDIKSKLYF</sequence>
<proteinExistence type="predicted"/>